<dbReference type="EMBL" id="CP029347">
    <property type="protein sequence ID" value="AWL11397.1"/>
    <property type="molecule type" value="Genomic_DNA"/>
</dbReference>
<accession>A0A2S2E311</accession>
<evidence type="ECO:0000256" key="3">
    <source>
        <dbReference type="ARBA" id="ARBA00022475"/>
    </source>
</evidence>
<feature type="compositionally biased region" description="Polar residues" evidence="8">
    <location>
        <begin position="176"/>
        <end position="196"/>
    </location>
</feature>
<dbReference type="PANTHER" id="PTHR38104:SF1">
    <property type="entry name" value="ANTI-SIGMA-E FACTOR RSEA"/>
    <property type="match status" value="1"/>
</dbReference>
<dbReference type="InterPro" id="IPR005573">
    <property type="entry name" value="Anti-sigma_E_RseA_C"/>
</dbReference>
<evidence type="ECO:0000256" key="6">
    <source>
        <dbReference type="ARBA" id="ARBA00023136"/>
    </source>
</evidence>
<dbReference type="InterPro" id="IPR026279">
    <property type="entry name" value="RseA"/>
</dbReference>
<dbReference type="GO" id="GO:0016989">
    <property type="term" value="F:sigma factor antagonist activity"/>
    <property type="evidence" value="ECO:0007669"/>
    <property type="project" value="InterPro"/>
</dbReference>
<dbReference type="Pfam" id="PF03872">
    <property type="entry name" value="RseA_N"/>
    <property type="match status" value="1"/>
</dbReference>
<keyword evidence="5" id="KW-1133">Transmembrane helix</keyword>
<evidence type="ECO:0000256" key="1">
    <source>
        <dbReference type="ARBA" id="ARBA00004162"/>
    </source>
</evidence>
<evidence type="ECO:0000256" key="4">
    <source>
        <dbReference type="ARBA" id="ARBA00022692"/>
    </source>
</evidence>
<evidence type="ECO:0000259" key="10">
    <source>
        <dbReference type="Pfam" id="PF03873"/>
    </source>
</evidence>
<feature type="domain" description="Anti sigma-E protein RseA N-terminal" evidence="9">
    <location>
        <begin position="5"/>
        <end position="77"/>
    </location>
</feature>
<feature type="region of interest" description="Disordered" evidence="8">
    <location>
        <begin position="167"/>
        <end position="196"/>
    </location>
</feature>
<dbReference type="OrthoDB" id="6194196at2"/>
<evidence type="ECO:0000313" key="11">
    <source>
        <dbReference type="EMBL" id="AWL11397.1"/>
    </source>
</evidence>
<evidence type="ECO:0000259" key="9">
    <source>
        <dbReference type="Pfam" id="PF03872"/>
    </source>
</evidence>
<keyword evidence="7" id="KW-0997">Cell inner membrane</keyword>
<dbReference type="RefSeq" id="WP_109339049.1">
    <property type="nucleotide sequence ID" value="NZ_CP029347.1"/>
</dbReference>
<dbReference type="KEGG" id="salh:HMF8227_00902"/>
<name>A0A2S2E311_9ALTE</name>
<organism evidence="11 12">
    <name type="scientific">Saliniradius amylolyticus</name>
    <dbReference type="NCBI Taxonomy" id="2183582"/>
    <lineage>
        <taxon>Bacteria</taxon>
        <taxon>Pseudomonadati</taxon>
        <taxon>Pseudomonadota</taxon>
        <taxon>Gammaproteobacteria</taxon>
        <taxon>Alteromonadales</taxon>
        <taxon>Alteromonadaceae</taxon>
        <taxon>Saliniradius</taxon>
    </lineage>
</organism>
<dbReference type="Proteomes" id="UP000245728">
    <property type="component" value="Chromosome"/>
</dbReference>
<gene>
    <name evidence="11" type="ORF">HMF8227_00902</name>
</gene>
<comment type="function">
    <text evidence="7">An anti-sigma factor for extracytoplasmic function (ECF) sigma factor sigma-E (RpoE). ECF sigma factors are held in an inactive form by an anti-sigma factor until released by regulated intramembrane proteolysis (RIP). RIP occurs when an extracytoplasmic signal triggers a concerted proteolytic cascade to transmit information and elicit cellular responses. The membrane-spanning regulatory substrate protein is first cut periplasmically (site-1 protease, S1P, DegS), then within the membrane itself (site-2 protease, S2P, RseP), while cytoplasmic proteases finish degrading the anti-sigma factor, liberating sigma-E.</text>
</comment>
<evidence type="ECO:0000256" key="2">
    <source>
        <dbReference type="ARBA" id="ARBA00005837"/>
    </source>
</evidence>
<dbReference type="SUPFAM" id="SSF89069">
    <property type="entry name" value="N-terminal, cytoplasmic domain of anti-sigmaE factor RseA"/>
    <property type="match status" value="1"/>
</dbReference>
<evidence type="ECO:0000256" key="5">
    <source>
        <dbReference type="ARBA" id="ARBA00022989"/>
    </source>
</evidence>
<dbReference type="CDD" id="cd16328">
    <property type="entry name" value="RseA_N"/>
    <property type="match status" value="1"/>
</dbReference>
<evidence type="ECO:0000313" key="12">
    <source>
        <dbReference type="Proteomes" id="UP000245728"/>
    </source>
</evidence>
<dbReference type="AlphaFoldDB" id="A0A2S2E311"/>
<sequence>MTQQQDEHLSAMMDGEHGESTFVDRLYDNAELAGKWRRYHLIRDGLRKELPPEMDLDFSAKVAEAIDQEPAIVAPKSDIRQWPVVRNLVPLVRSGGQFAIAASVAAATIFGVQQLHQPQVTEPFNTAPTLGAKGGLSPVSLEQTRQMPNTDALQQKRRINAYMTDHQRQMRLKAMAQQTQQKDPETQSKTPQDQPR</sequence>
<dbReference type="InterPro" id="IPR036147">
    <property type="entry name" value="Anti-sigma_E_RseA_N_sf"/>
</dbReference>
<feature type="domain" description="Anti sigma-E protein RseA C-terminal" evidence="10">
    <location>
        <begin position="124"/>
        <end position="172"/>
    </location>
</feature>
<dbReference type="PIRSF" id="PIRSF016938">
    <property type="entry name" value="RseA"/>
    <property type="match status" value="1"/>
</dbReference>
<dbReference type="Gene3D" id="1.10.10.880">
    <property type="entry name" value="Anti sigma-E protein RseA, N-terminal domain"/>
    <property type="match status" value="1"/>
</dbReference>
<comment type="subunit">
    <text evidence="7">Interacts 1:1 with ECF RNA polymerase sigma-E (RpoE); this inhibits the interaction of sigma-E with the RNA polymerase catalytic core and leads to a decreased expression of sigma-E-regulated genes. Interacts with RseB.</text>
</comment>
<comment type="subcellular location">
    <subcellularLocation>
        <location evidence="7">Cell inner membrane</location>
    </subcellularLocation>
    <subcellularLocation>
        <location evidence="1">Cell membrane</location>
        <topology evidence="1">Single-pass membrane protein</topology>
    </subcellularLocation>
</comment>
<keyword evidence="6 7" id="KW-0472">Membrane</keyword>
<dbReference type="PANTHER" id="PTHR38104">
    <property type="match status" value="1"/>
</dbReference>
<dbReference type="InterPro" id="IPR005572">
    <property type="entry name" value="Anti-sigma_E_RseA_N"/>
</dbReference>
<reference evidence="11 12" key="1">
    <citation type="submission" date="2018-05" db="EMBL/GenBank/DDBJ databases">
        <title>Salinimonas sp. HMF8227 Genome sequencing and assembly.</title>
        <authorList>
            <person name="Kang H."/>
            <person name="Kang J."/>
            <person name="Cha I."/>
            <person name="Kim H."/>
            <person name="Joh K."/>
        </authorList>
    </citation>
    <scope>NUCLEOTIDE SEQUENCE [LARGE SCALE GENOMIC DNA]</scope>
    <source>
        <strain evidence="11 12">HMF8227</strain>
    </source>
</reference>
<protein>
    <recommendedName>
        <fullName evidence="7">Anti-sigma-E factor RseA</fullName>
    </recommendedName>
    <alternativeName>
        <fullName evidence="7">Regulator of SigE</fullName>
    </alternativeName>
    <alternativeName>
        <fullName evidence="7">Sigma-E anti-sigma factor RseA</fullName>
    </alternativeName>
    <alternativeName>
        <fullName evidence="7">Sigma-E factor negative regulatory protein</fullName>
    </alternativeName>
</protein>
<dbReference type="InterPro" id="IPR052383">
    <property type="entry name" value="Anti-sigma-E_RseA-like"/>
</dbReference>
<proteinExistence type="inferred from homology"/>
<dbReference type="Pfam" id="PF03873">
    <property type="entry name" value="RseA_C"/>
    <property type="match status" value="1"/>
</dbReference>
<comment type="similarity">
    <text evidence="2 7">Belongs to the RseA family.</text>
</comment>
<keyword evidence="12" id="KW-1185">Reference proteome</keyword>
<evidence type="ECO:0000256" key="7">
    <source>
        <dbReference type="PIRNR" id="PIRNR016938"/>
    </source>
</evidence>
<evidence type="ECO:0000256" key="8">
    <source>
        <dbReference type="SAM" id="MobiDB-lite"/>
    </source>
</evidence>
<keyword evidence="4" id="KW-0812">Transmembrane</keyword>
<keyword evidence="3 7" id="KW-1003">Cell membrane</keyword>
<dbReference type="GO" id="GO:0005886">
    <property type="term" value="C:plasma membrane"/>
    <property type="evidence" value="ECO:0007669"/>
    <property type="project" value="UniProtKB-SubCell"/>
</dbReference>